<keyword evidence="1 3" id="KW-0963">Cytoplasm</keyword>
<dbReference type="GO" id="GO:0000028">
    <property type="term" value="P:ribosomal small subunit assembly"/>
    <property type="evidence" value="ECO:0007669"/>
    <property type="project" value="TreeGrafter"/>
</dbReference>
<dbReference type="GO" id="GO:0005829">
    <property type="term" value="C:cytosol"/>
    <property type="evidence" value="ECO:0007669"/>
    <property type="project" value="TreeGrafter"/>
</dbReference>
<evidence type="ECO:0000313" key="6">
    <source>
        <dbReference type="EMBL" id="GFO51762.1"/>
    </source>
</evidence>
<keyword evidence="2 3" id="KW-0690">Ribosome biogenesis</keyword>
<accession>A0A1I4F5G5</accession>
<dbReference type="CDD" id="cd01734">
    <property type="entry name" value="YlxS_C"/>
    <property type="match status" value="1"/>
</dbReference>
<feature type="domain" description="Ribosome maturation factor RimP N-terminal" evidence="4">
    <location>
        <begin position="20"/>
        <end position="86"/>
    </location>
</feature>
<sequence>MSETLVKTVEEFILPHLPEEFELIDVEWEKLGGDMVLRLLVDKADGITIQDTADLSEILSPLLDTISPDPFPTEGYMLEVASPGAERPLKKAEHFQSAIGEYILVKLYQKIEGEKEFVGDLVKFEDNTLTVEYMDKARKKTVEIPADKISKATTLVKL</sequence>
<reference evidence="9" key="3">
    <citation type="submission" date="2022-10" db="EMBL/GenBank/DDBJ databases">
        <title>Genome assembly of Lactococcus garvieae isolates from cricket gut.</title>
        <authorList>
            <person name="Luecke A.R."/>
            <person name="Brown A.M.V."/>
            <person name="Wakeman C.A."/>
        </authorList>
    </citation>
    <scope>NUCLEOTIDE SEQUENCE</scope>
    <source>
        <strain evidence="9">Alexii-11_2</strain>
    </source>
</reference>
<dbReference type="Proteomes" id="UP001157396">
    <property type="component" value="Unassembled WGS sequence"/>
</dbReference>
<dbReference type="Pfam" id="PF02576">
    <property type="entry name" value="RimP_N"/>
    <property type="match status" value="1"/>
</dbReference>
<dbReference type="EMBL" id="CP109635">
    <property type="protein sequence ID" value="UYT11246.1"/>
    <property type="molecule type" value="Genomic_DNA"/>
</dbReference>
<dbReference type="HAMAP" id="MF_01077">
    <property type="entry name" value="RimP"/>
    <property type="match status" value="1"/>
</dbReference>
<dbReference type="InterPro" id="IPR003728">
    <property type="entry name" value="Ribosome_maturation_RimP"/>
</dbReference>
<evidence type="ECO:0000313" key="11">
    <source>
        <dbReference type="Proteomes" id="UP000181969"/>
    </source>
</evidence>
<comment type="subcellular location">
    <subcellularLocation>
        <location evidence="3">Cytoplasm</location>
    </subcellularLocation>
</comment>
<dbReference type="PANTHER" id="PTHR33867:SF1">
    <property type="entry name" value="RIBOSOME MATURATION FACTOR RIMP"/>
    <property type="match status" value="1"/>
</dbReference>
<dbReference type="OMA" id="YIHVSLY"/>
<dbReference type="Proteomes" id="UP001217324">
    <property type="component" value="Chromosome"/>
</dbReference>
<dbReference type="Gene3D" id="2.30.30.180">
    <property type="entry name" value="Ribosome maturation factor RimP, C-terminal domain"/>
    <property type="match status" value="1"/>
</dbReference>
<evidence type="ECO:0000313" key="7">
    <source>
        <dbReference type="EMBL" id="MDH7959643.1"/>
    </source>
</evidence>
<evidence type="ECO:0000313" key="9">
    <source>
        <dbReference type="EMBL" id="UYT11246.1"/>
    </source>
</evidence>
<proteinExistence type="inferred from homology"/>
<dbReference type="InterPro" id="IPR028998">
    <property type="entry name" value="RimP_C"/>
</dbReference>
<dbReference type="SUPFAM" id="SSF75420">
    <property type="entry name" value="YhbC-like, N-terminal domain"/>
    <property type="match status" value="1"/>
</dbReference>
<evidence type="ECO:0000313" key="12">
    <source>
        <dbReference type="Proteomes" id="UP000504756"/>
    </source>
</evidence>
<feature type="domain" description="Ribosome maturation factor RimP C-terminal" evidence="5">
    <location>
        <begin position="89"/>
        <end position="157"/>
    </location>
</feature>
<reference evidence="10" key="4">
    <citation type="submission" date="2023-02" db="EMBL/GenBank/DDBJ databases">
        <title>Comparative genomics and fermentation flavor characterization of five lactic acid bacteria reveal flavor biosynthesis metabolic pathways in fermented muskmelon puree.</title>
        <authorList>
            <person name="Yuan L."/>
            <person name="Li M."/>
            <person name="Xu X."/>
            <person name="Lao F."/>
            <person name="Wu J."/>
        </authorList>
    </citation>
    <scope>NUCLEOTIDE SEQUENCE</scope>
    <source>
        <strain evidence="10">Pa-2</strain>
    </source>
</reference>
<dbReference type="EMBL" id="CP118627">
    <property type="protein sequence ID" value="WEA13102.1"/>
    <property type="molecule type" value="Genomic_DNA"/>
</dbReference>
<dbReference type="GeneID" id="61073994"/>
<dbReference type="EMBL" id="BLXU01000005">
    <property type="protein sequence ID" value="GFO51762.1"/>
    <property type="molecule type" value="Genomic_DNA"/>
</dbReference>
<evidence type="ECO:0000259" key="4">
    <source>
        <dbReference type="Pfam" id="PF02576"/>
    </source>
</evidence>
<dbReference type="OrthoDB" id="9805006at2"/>
<dbReference type="RefSeq" id="WP_014024534.1">
    <property type="nucleotide sequence ID" value="NZ_AP026069.1"/>
</dbReference>
<comment type="function">
    <text evidence="3">Required for maturation of 30S ribosomal subunits.</text>
</comment>
<dbReference type="Proteomes" id="UP001164042">
    <property type="component" value="Chromosome"/>
</dbReference>
<dbReference type="InterPro" id="IPR028989">
    <property type="entry name" value="RimP_N"/>
</dbReference>
<dbReference type="InterPro" id="IPR036847">
    <property type="entry name" value="RimP_C_sf"/>
</dbReference>
<dbReference type="AlphaFoldDB" id="A0A1I4F5G5"/>
<dbReference type="Pfam" id="PF17384">
    <property type="entry name" value="DUF150_C"/>
    <property type="match status" value="1"/>
</dbReference>
<dbReference type="EMBL" id="JARYTV010000002">
    <property type="protein sequence ID" value="MDH7959643.1"/>
    <property type="molecule type" value="Genomic_DNA"/>
</dbReference>
<dbReference type="GO" id="GO:0006412">
    <property type="term" value="P:translation"/>
    <property type="evidence" value="ECO:0007669"/>
    <property type="project" value="TreeGrafter"/>
</dbReference>
<gene>
    <name evidence="3 6" type="primary">rimP</name>
    <name evidence="6" type="ORF">ikelab_10370</name>
    <name evidence="9" type="ORF">OF801_04660</name>
    <name evidence="10" type="ORF">PWF74_06050</name>
    <name evidence="7" type="ORF">QHR29_04055</name>
    <name evidence="8" type="ORF">SAMN05216438_101445</name>
</gene>
<dbReference type="PANTHER" id="PTHR33867">
    <property type="entry name" value="RIBOSOME MATURATION FACTOR RIMP"/>
    <property type="match status" value="1"/>
</dbReference>
<protein>
    <recommendedName>
        <fullName evidence="3">Ribosome maturation factor RimP</fullName>
    </recommendedName>
</protein>
<organism evidence="8 11">
    <name type="scientific">Lactococcus garvieae</name>
    <dbReference type="NCBI Taxonomy" id="1363"/>
    <lineage>
        <taxon>Bacteria</taxon>
        <taxon>Bacillati</taxon>
        <taxon>Bacillota</taxon>
        <taxon>Bacilli</taxon>
        <taxon>Lactobacillales</taxon>
        <taxon>Streptococcaceae</taxon>
        <taxon>Lactococcus</taxon>
    </lineage>
</organism>
<evidence type="ECO:0000256" key="2">
    <source>
        <dbReference type="ARBA" id="ARBA00022517"/>
    </source>
</evidence>
<evidence type="ECO:0000256" key="3">
    <source>
        <dbReference type="HAMAP-Rule" id="MF_01077"/>
    </source>
</evidence>
<name>A0A1I4F5G5_9LACT</name>
<dbReference type="NCBIfam" id="NF000928">
    <property type="entry name" value="PRK00092.1-2"/>
    <property type="match status" value="1"/>
</dbReference>
<comment type="similarity">
    <text evidence="3">Belongs to the RimP family.</text>
</comment>
<reference evidence="8 11" key="1">
    <citation type="submission" date="2016-10" db="EMBL/GenBank/DDBJ databases">
        <authorList>
            <person name="de Groot N.N."/>
        </authorList>
    </citation>
    <scope>NUCLEOTIDE SEQUENCE [LARGE SCALE GENOMIC DNA]</scope>
    <source>
        <strain evidence="8 11">M79</strain>
    </source>
</reference>
<dbReference type="Proteomes" id="UP000504756">
    <property type="component" value="Unassembled WGS sequence"/>
</dbReference>
<reference evidence="7" key="5">
    <citation type="submission" date="2023-04" db="EMBL/GenBank/DDBJ databases">
        <title>Genomic analysis of Lactococcus garvieae isolates.</title>
        <authorList>
            <person name="Zhanghang C."/>
        </authorList>
    </citation>
    <scope>NUCLEOTIDE SEQUENCE</scope>
    <source>
        <strain evidence="7">ZB-1</strain>
    </source>
</reference>
<dbReference type="Gene3D" id="3.30.300.70">
    <property type="entry name" value="RimP-like superfamily, N-terminal"/>
    <property type="match status" value="1"/>
</dbReference>
<evidence type="ECO:0000256" key="1">
    <source>
        <dbReference type="ARBA" id="ARBA00022490"/>
    </source>
</evidence>
<dbReference type="InterPro" id="IPR035956">
    <property type="entry name" value="RimP_N_sf"/>
</dbReference>
<dbReference type="Proteomes" id="UP000181969">
    <property type="component" value="Unassembled WGS sequence"/>
</dbReference>
<dbReference type="SUPFAM" id="SSF74942">
    <property type="entry name" value="YhbC-like, C-terminal domain"/>
    <property type="match status" value="1"/>
</dbReference>
<evidence type="ECO:0000313" key="10">
    <source>
        <dbReference type="EMBL" id="WEA13102.1"/>
    </source>
</evidence>
<evidence type="ECO:0000313" key="8">
    <source>
        <dbReference type="EMBL" id="SFL13232.1"/>
    </source>
</evidence>
<dbReference type="EMBL" id="FOTJ01000001">
    <property type="protein sequence ID" value="SFL13232.1"/>
    <property type="molecule type" value="Genomic_DNA"/>
</dbReference>
<reference evidence="6 12" key="2">
    <citation type="submission" date="2020-06" db="EMBL/GenBank/DDBJ databases">
        <title>Draft genome sequence of Lactic acid bacteria from Okinawan-style tofu.</title>
        <authorList>
            <person name="Takara I."/>
            <person name="Ikematsu S."/>
        </authorList>
    </citation>
    <scope>NUCLEOTIDE SEQUENCE [LARGE SCALE GENOMIC DNA]</scope>
    <source>
        <strain evidence="12">lg38</strain>
        <strain evidence="6">Lg38</strain>
    </source>
</reference>
<evidence type="ECO:0000259" key="5">
    <source>
        <dbReference type="Pfam" id="PF17384"/>
    </source>
</evidence>